<dbReference type="RefSeq" id="WP_345364991.1">
    <property type="nucleotide sequence ID" value="NZ_BAABHJ010000036.1"/>
</dbReference>
<protein>
    <submittedName>
        <fullName evidence="2">Cytochrome P450</fullName>
    </submittedName>
</protein>
<dbReference type="InterPro" id="IPR001128">
    <property type="entry name" value="Cyt_P450"/>
</dbReference>
<dbReference type="EMBL" id="BAABHJ010000036">
    <property type="protein sequence ID" value="GAA4616700.1"/>
    <property type="molecule type" value="Genomic_DNA"/>
</dbReference>
<gene>
    <name evidence="2" type="ORF">GCM10023195_74340</name>
</gene>
<sequence length="393" mass="43846">MGEFAESITIDQLNDDPYLIYARLREEEPVAYVPALDQWMVTRHQDVRTVISLSETFISYFSKSLILKVCGEGNMLATDGDPHSDLRGCTDDDYARETLPAGLRDHVRTLADKYADELKRSGSPADLKEQYFAPVAVLSEAHILGLDHIDPEVFIRWAGGMNSAITNFEKDPARTRLGEETRADIDRVLIPYLEELRKNPIHSTLSNLLHSGRATGQPRPIQEILPTVRLILTATEEPGNGASSTMLGLLDNPDQLEAVKADPSLLEHAAHEGLRWRPPVGALMRSAARDFELGGVTIPAGSGVAAIAASANRDERVYENPDAFDIHRPMQPHASLGYGSHRCLAWEQVPEIIRISIEVLLERFPTIRLDTDKPPVRYYGWRYRGPSGLPVRW</sequence>
<dbReference type="Proteomes" id="UP001500212">
    <property type="component" value="Unassembled WGS sequence"/>
</dbReference>
<dbReference type="Pfam" id="PF00067">
    <property type="entry name" value="p450"/>
    <property type="match status" value="1"/>
</dbReference>
<name>A0ABP8TYH1_9ACTN</name>
<dbReference type="PANTHER" id="PTHR46696:SF1">
    <property type="entry name" value="CYTOCHROME P450 YJIB-RELATED"/>
    <property type="match status" value="1"/>
</dbReference>
<evidence type="ECO:0000313" key="2">
    <source>
        <dbReference type="EMBL" id="GAA4616700.1"/>
    </source>
</evidence>
<organism evidence="2 3">
    <name type="scientific">Actinoallomurus liliacearum</name>
    <dbReference type="NCBI Taxonomy" id="1080073"/>
    <lineage>
        <taxon>Bacteria</taxon>
        <taxon>Bacillati</taxon>
        <taxon>Actinomycetota</taxon>
        <taxon>Actinomycetes</taxon>
        <taxon>Streptosporangiales</taxon>
        <taxon>Thermomonosporaceae</taxon>
        <taxon>Actinoallomurus</taxon>
    </lineage>
</organism>
<proteinExistence type="inferred from homology"/>
<comment type="similarity">
    <text evidence="1">Belongs to the cytochrome P450 family.</text>
</comment>
<accession>A0ABP8TYH1</accession>
<dbReference type="PRINTS" id="PR00359">
    <property type="entry name" value="BP450"/>
</dbReference>
<dbReference type="InterPro" id="IPR036396">
    <property type="entry name" value="Cyt_P450_sf"/>
</dbReference>
<dbReference type="Gene3D" id="1.10.630.10">
    <property type="entry name" value="Cytochrome P450"/>
    <property type="match status" value="1"/>
</dbReference>
<keyword evidence="3" id="KW-1185">Reference proteome</keyword>
<comment type="caution">
    <text evidence="2">The sequence shown here is derived from an EMBL/GenBank/DDBJ whole genome shotgun (WGS) entry which is preliminary data.</text>
</comment>
<dbReference type="InterPro" id="IPR002397">
    <property type="entry name" value="Cyt_P450_B"/>
</dbReference>
<evidence type="ECO:0000313" key="3">
    <source>
        <dbReference type="Proteomes" id="UP001500212"/>
    </source>
</evidence>
<dbReference type="SUPFAM" id="SSF48264">
    <property type="entry name" value="Cytochrome P450"/>
    <property type="match status" value="1"/>
</dbReference>
<dbReference type="PANTHER" id="PTHR46696">
    <property type="entry name" value="P450, PUTATIVE (EUROFUNG)-RELATED"/>
    <property type="match status" value="1"/>
</dbReference>
<reference evidence="3" key="1">
    <citation type="journal article" date="2019" name="Int. J. Syst. Evol. Microbiol.">
        <title>The Global Catalogue of Microorganisms (GCM) 10K type strain sequencing project: providing services to taxonomists for standard genome sequencing and annotation.</title>
        <authorList>
            <consortium name="The Broad Institute Genomics Platform"/>
            <consortium name="The Broad Institute Genome Sequencing Center for Infectious Disease"/>
            <person name="Wu L."/>
            <person name="Ma J."/>
        </authorList>
    </citation>
    <scope>NUCLEOTIDE SEQUENCE [LARGE SCALE GENOMIC DNA]</scope>
    <source>
        <strain evidence="3">JCM 17938</strain>
    </source>
</reference>
<evidence type="ECO:0000256" key="1">
    <source>
        <dbReference type="ARBA" id="ARBA00010617"/>
    </source>
</evidence>